<keyword evidence="2" id="KW-1185">Reference proteome</keyword>
<name>A0A6G0YSQ2_APHCR</name>
<evidence type="ECO:0000313" key="1">
    <source>
        <dbReference type="EMBL" id="KAF0760701.1"/>
    </source>
</evidence>
<reference evidence="1 2" key="1">
    <citation type="submission" date="2019-08" db="EMBL/GenBank/DDBJ databases">
        <title>Whole genome of Aphis craccivora.</title>
        <authorList>
            <person name="Voronova N.V."/>
            <person name="Shulinski R.S."/>
            <person name="Bandarenka Y.V."/>
            <person name="Zhorov D.G."/>
            <person name="Warner D."/>
        </authorList>
    </citation>
    <scope>NUCLEOTIDE SEQUENCE [LARGE SCALE GENOMIC DNA]</scope>
    <source>
        <strain evidence="1">180601</strain>
        <tissue evidence="1">Whole Body</tissue>
    </source>
</reference>
<dbReference type="AlphaFoldDB" id="A0A6G0YSQ2"/>
<dbReference type="EMBL" id="VUJU01002604">
    <property type="protein sequence ID" value="KAF0760701.1"/>
    <property type="molecule type" value="Genomic_DNA"/>
</dbReference>
<protein>
    <submittedName>
        <fullName evidence="1">Uncharacterized protein</fullName>
    </submittedName>
</protein>
<gene>
    <name evidence="1" type="ORF">FWK35_00009336</name>
</gene>
<proteinExistence type="predicted"/>
<dbReference type="Proteomes" id="UP000478052">
    <property type="component" value="Unassembled WGS sequence"/>
</dbReference>
<sequence length="142" mass="16462">MSSQSIAPTNYSSITEIEQLSIHSEKSLSLSVKTIDSKSTNQKLQKNITNDFKNKKTIGDCESFAKKHVRHEYPLTKWSKRERAAKIRMERDRKFENIKRFNETITLGAETIKNPTGKTHIDELHKLKKLNNDQLYHDTSSI</sequence>
<accession>A0A6G0YSQ2</accession>
<organism evidence="1 2">
    <name type="scientific">Aphis craccivora</name>
    <name type="common">Cowpea aphid</name>
    <dbReference type="NCBI Taxonomy" id="307492"/>
    <lineage>
        <taxon>Eukaryota</taxon>
        <taxon>Metazoa</taxon>
        <taxon>Ecdysozoa</taxon>
        <taxon>Arthropoda</taxon>
        <taxon>Hexapoda</taxon>
        <taxon>Insecta</taxon>
        <taxon>Pterygota</taxon>
        <taxon>Neoptera</taxon>
        <taxon>Paraneoptera</taxon>
        <taxon>Hemiptera</taxon>
        <taxon>Sternorrhyncha</taxon>
        <taxon>Aphidomorpha</taxon>
        <taxon>Aphidoidea</taxon>
        <taxon>Aphididae</taxon>
        <taxon>Aphidini</taxon>
        <taxon>Aphis</taxon>
        <taxon>Aphis</taxon>
    </lineage>
</organism>
<evidence type="ECO:0000313" key="2">
    <source>
        <dbReference type="Proteomes" id="UP000478052"/>
    </source>
</evidence>
<comment type="caution">
    <text evidence="1">The sequence shown here is derived from an EMBL/GenBank/DDBJ whole genome shotgun (WGS) entry which is preliminary data.</text>
</comment>